<feature type="transmembrane region" description="Helical" evidence="6">
    <location>
        <begin position="95"/>
        <end position="119"/>
    </location>
</feature>
<dbReference type="EMBL" id="JAABLM010000008">
    <property type="protein sequence ID" value="NBL65083.1"/>
    <property type="molecule type" value="Genomic_DNA"/>
</dbReference>
<keyword evidence="2" id="KW-1003">Cell membrane</keyword>
<keyword evidence="8" id="KW-1185">Reference proteome</keyword>
<dbReference type="RefSeq" id="WP_166536914.1">
    <property type="nucleotide sequence ID" value="NZ_JAABLM010000008.1"/>
</dbReference>
<feature type="transmembrane region" description="Helical" evidence="6">
    <location>
        <begin position="56"/>
        <end position="74"/>
    </location>
</feature>
<protein>
    <submittedName>
        <fullName evidence="7">Gliding motility-associated ABC transporter permease subunit GldF</fullName>
    </submittedName>
</protein>
<dbReference type="Pfam" id="PF12679">
    <property type="entry name" value="ABC2_membrane_2"/>
    <property type="match status" value="1"/>
</dbReference>
<dbReference type="PANTHER" id="PTHR30294:SF29">
    <property type="entry name" value="MULTIDRUG ABC TRANSPORTER PERMEASE YBHS-RELATED"/>
    <property type="match status" value="1"/>
</dbReference>
<comment type="caution">
    <text evidence="7">The sequence shown here is derived from an EMBL/GenBank/DDBJ whole genome shotgun (WGS) entry which is preliminary data.</text>
</comment>
<organism evidence="7 8">
    <name type="scientific">Flavobacterium ichthyis</name>
    <dbReference type="NCBI Taxonomy" id="2698827"/>
    <lineage>
        <taxon>Bacteria</taxon>
        <taxon>Pseudomonadati</taxon>
        <taxon>Bacteroidota</taxon>
        <taxon>Flavobacteriia</taxon>
        <taxon>Flavobacteriales</taxon>
        <taxon>Flavobacteriaceae</taxon>
        <taxon>Flavobacterium</taxon>
    </lineage>
</organism>
<sequence>MKSILLREIKSFFGSPVGYLVIAIFLLLNGLFLWVFEGDFNILNSGFADLSPFFTLAPWILLFLIPAITMRSFSDEKKQGTIELLFTKPLSSNDIVGGKFLGAMFLIFMALIPSIIYVFTISSYGNPEGNLDYGSTMGSYFGLIFLIAAYTSIGIFTSTLSENQIVAFIIAVFLCFIFYFGFDGLASFAGEFDYMVASFGMDFHYKSISRGVIDTRDILYFLSITVLFLAFTAFKLKSLKS</sequence>
<reference evidence="8" key="1">
    <citation type="submission" date="2020-01" db="EMBL/GenBank/DDBJ databases">
        <title>Sphingomonas sp. strain CSW-10.</title>
        <authorList>
            <person name="Chen W.-M."/>
        </authorList>
    </citation>
    <scope>NUCLEOTIDE SEQUENCE [LARGE SCALE GENOMIC DNA]</scope>
    <source>
        <strain evidence="8">NST-5</strain>
    </source>
</reference>
<evidence type="ECO:0000256" key="5">
    <source>
        <dbReference type="ARBA" id="ARBA00023136"/>
    </source>
</evidence>
<evidence type="ECO:0000256" key="6">
    <source>
        <dbReference type="SAM" id="Phobius"/>
    </source>
</evidence>
<evidence type="ECO:0000256" key="4">
    <source>
        <dbReference type="ARBA" id="ARBA00022989"/>
    </source>
</evidence>
<keyword evidence="4 6" id="KW-1133">Transmembrane helix</keyword>
<evidence type="ECO:0000256" key="1">
    <source>
        <dbReference type="ARBA" id="ARBA00004651"/>
    </source>
</evidence>
<proteinExistence type="predicted"/>
<evidence type="ECO:0000256" key="3">
    <source>
        <dbReference type="ARBA" id="ARBA00022692"/>
    </source>
</evidence>
<dbReference type="InterPro" id="IPR051449">
    <property type="entry name" value="ABC-2_transporter_component"/>
</dbReference>
<feature type="transmembrane region" description="Helical" evidence="6">
    <location>
        <begin position="12"/>
        <end position="36"/>
    </location>
</feature>
<comment type="subcellular location">
    <subcellularLocation>
        <location evidence="1">Cell membrane</location>
        <topology evidence="1">Multi-pass membrane protein</topology>
    </subcellularLocation>
</comment>
<keyword evidence="5 6" id="KW-0472">Membrane</keyword>
<dbReference type="PANTHER" id="PTHR30294">
    <property type="entry name" value="MEMBRANE COMPONENT OF ABC TRANSPORTER YHHJ-RELATED"/>
    <property type="match status" value="1"/>
</dbReference>
<dbReference type="InterPro" id="IPR019860">
    <property type="entry name" value="Motility-assoc_ABC_perm_GldF"/>
</dbReference>
<name>A0ABW9ZE76_9FLAO</name>
<evidence type="ECO:0000256" key="2">
    <source>
        <dbReference type="ARBA" id="ARBA00022475"/>
    </source>
</evidence>
<feature type="transmembrane region" description="Helical" evidence="6">
    <location>
        <begin position="165"/>
        <end position="182"/>
    </location>
</feature>
<keyword evidence="3 6" id="KW-0812">Transmembrane</keyword>
<evidence type="ECO:0000313" key="7">
    <source>
        <dbReference type="EMBL" id="NBL65083.1"/>
    </source>
</evidence>
<accession>A0ABW9ZE76</accession>
<dbReference type="NCBIfam" id="TIGR03518">
    <property type="entry name" value="ABC_perm_GldF"/>
    <property type="match status" value="1"/>
</dbReference>
<feature type="transmembrane region" description="Helical" evidence="6">
    <location>
        <begin position="139"/>
        <end position="158"/>
    </location>
</feature>
<evidence type="ECO:0000313" key="8">
    <source>
        <dbReference type="Proteomes" id="UP000798602"/>
    </source>
</evidence>
<gene>
    <name evidence="7" type="primary">gldF</name>
    <name evidence="7" type="ORF">GV828_07720</name>
</gene>
<feature type="transmembrane region" description="Helical" evidence="6">
    <location>
        <begin position="218"/>
        <end position="236"/>
    </location>
</feature>
<dbReference type="Proteomes" id="UP000798602">
    <property type="component" value="Unassembled WGS sequence"/>
</dbReference>